<keyword evidence="3" id="KW-1185">Reference proteome</keyword>
<dbReference type="AlphaFoldDB" id="A0A918RLM4"/>
<evidence type="ECO:0000313" key="2">
    <source>
        <dbReference type="EMBL" id="GHA01981.1"/>
    </source>
</evidence>
<proteinExistence type="predicted"/>
<evidence type="ECO:0000313" key="3">
    <source>
        <dbReference type="Proteomes" id="UP000623010"/>
    </source>
</evidence>
<sequence>MTQISTENDHSPIRDDHPPIYEDLLRERGDVVVEAQLAAERTRHRAAELLTGWNATGQGHGRDGGTGAFAAGRPEWHGAPS</sequence>
<dbReference type="EMBL" id="BMWH01000021">
    <property type="protein sequence ID" value="GHA01981.1"/>
    <property type="molecule type" value="Genomic_DNA"/>
</dbReference>
<comment type="caution">
    <text evidence="2">The sequence shown here is derived from an EMBL/GenBank/DDBJ whole genome shotgun (WGS) entry which is preliminary data.</text>
</comment>
<gene>
    <name evidence="2" type="ORF">GCM10010389_46620</name>
</gene>
<evidence type="ECO:0000256" key="1">
    <source>
        <dbReference type="SAM" id="MobiDB-lite"/>
    </source>
</evidence>
<reference evidence="2" key="2">
    <citation type="submission" date="2020-09" db="EMBL/GenBank/DDBJ databases">
        <authorList>
            <person name="Sun Q."/>
            <person name="Ohkuma M."/>
        </authorList>
    </citation>
    <scope>NUCLEOTIDE SEQUENCE</scope>
    <source>
        <strain evidence="2">JCM 5016</strain>
    </source>
</reference>
<feature type="region of interest" description="Disordered" evidence="1">
    <location>
        <begin position="52"/>
        <end position="81"/>
    </location>
</feature>
<protein>
    <submittedName>
        <fullName evidence="2">Uncharacterized protein</fullName>
    </submittedName>
</protein>
<organism evidence="2 3">
    <name type="scientific">Streptomyces echinoruber</name>
    <dbReference type="NCBI Taxonomy" id="68898"/>
    <lineage>
        <taxon>Bacteria</taxon>
        <taxon>Bacillati</taxon>
        <taxon>Actinomycetota</taxon>
        <taxon>Actinomycetes</taxon>
        <taxon>Kitasatosporales</taxon>
        <taxon>Streptomycetaceae</taxon>
        <taxon>Streptomyces</taxon>
    </lineage>
</organism>
<dbReference type="Proteomes" id="UP000623010">
    <property type="component" value="Unassembled WGS sequence"/>
</dbReference>
<name>A0A918RLM4_9ACTN</name>
<reference evidence="2" key="1">
    <citation type="journal article" date="2014" name="Int. J. Syst. Evol. Microbiol.">
        <title>Complete genome sequence of Corynebacterium casei LMG S-19264T (=DSM 44701T), isolated from a smear-ripened cheese.</title>
        <authorList>
            <consortium name="US DOE Joint Genome Institute (JGI-PGF)"/>
            <person name="Walter F."/>
            <person name="Albersmeier A."/>
            <person name="Kalinowski J."/>
            <person name="Ruckert C."/>
        </authorList>
    </citation>
    <scope>NUCLEOTIDE SEQUENCE</scope>
    <source>
        <strain evidence="2">JCM 5016</strain>
    </source>
</reference>
<dbReference type="RefSeq" id="WP_190059427.1">
    <property type="nucleotide sequence ID" value="NZ_BMWH01000021.1"/>
</dbReference>
<accession>A0A918RLM4</accession>